<dbReference type="AlphaFoldDB" id="A0A8K0R8X3"/>
<proteinExistence type="predicted"/>
<protein>
    <submittedName>
        <fullName evidence="1">Uncharacterized protein</fullName>
    </submittedName>
</protein>
<accession>A0A8K0R8X3</accession>
<organism evidence="1 2">
    <name type="scientific">Paraphoma chrysanthemicola</name>
    <dbReference type="NCBI Taxonomy" id="798071"/>
    <lineage>
        <taxon>Eukaryota</taxon>
        <taxon>Fungi</taxon>
        <taxon>Dikarya</taxon>
        <taxon>Ascomycota</taxon>
        <taxon>Pezizomycotina</taxon>
        <taxon>Dothideomycetes</taxon>
        <taxon>Pleosporomycetidae</taxon>
        <taxon>Pleosporales</taxon>
        <taxon>Pleosporineae</taxon>
        <taxon>Phaeosphaeriaceae</taxon>
        <taxon>Paraphoma</taxon>
    </lineage>
</organism>
<evidence type="ECO:0000313" key="1">
    <source>
        <dbReference type="EMBL" id="KAH7089504.1"/>
    </source>
</evidence>
<comment type="caution">
    <text evidence="1">The sequence shown here is derived from an EMBL/GenBank/DDBJ whole genome shotgun (WGS) entry which is preliminary data.</text>
</comment>
<keyword evidence="2" id="KW-1185">Reference proteome</keyword>
<sequence length="84" mass="9564">MEGIICPLGSRVRSTCILAAFFLWDWPLFGTTQLSLNSPRLWYGKAKEVHLRRGIGSPENAFWRLHSRNIMSEGHLLLQGIKPS</sequence>
<name>A0A8K0R8X3_9PLEO</name>
<evidence type="ECO:0000313" key="2">
    <source>
        <dbReference type="Proteomes" id="UP000813461"/>
    </source>
</evidence>
<dbReference type="EMBL" id="JAGMVJ010000006">
    <property type="protein sequence ID" value="KAH7089504.1"/>
    <property type="molecule type" value="Genomic_DNA"/>
</dbReference>
<gene>
    <name evidence="1" type="ORF">FB567DRAFT_520887</name>
</gene>
<reference evidence="1" key="1">
    <citation type="journal article" date="2021" name="Nat. Commun.">
        <title>Genetic determinants of endophytism in the Arabidopsis root mycobiome.</title>
        <authorList>
            <person name="Mesny F."/>
            <person name="Miyauchi S."/>
            <person name="Thiergart T."/>
            <person name="Pickel B."/>
            <person name="Atanasova L."/>
            <person name="Karlsson M."/>
            <person name="Huettel B."/>
            <person name="Barry K.W."/>
            <person name="Haridas S."/>
            <person name="Chen C."/>
            <person name="Bauer D."/>
            <person name="Andreopoulos W."/>
            <person name="Pangilinan J."/>
            <person name="LaButti K."/>
            <person name="Riley R."/>
            <person name="Lipzen A."/>
            <person name="Clum A."/>
            <person name="Drula E."/>
            <person name="Henrissat B."/>
            <person name="Kohler A."/>
            <person name="Grigoriev I.V."/>
            <person name="Martin F.M."/>
            <person name="Hacquard S."/>
        </authorList>
    </citation>
    <scope>NUCLEOTIDE SEQUENCE</scope>
    <source>
        <strain evidence="1">MPI-SDFR-AT-0120</strain>
    </source>
</reference>
<dbReference type="Proteomes" id="UP000813461">
    <property type="component" value="Unassembled WGS sequence"/>
</dbReference>